<evidence type="ECO:0000313" key="2">
    <source>
        <dbReference type="EMBL" id="GEM46691.1"/>
    </source>
</evidence>
<dbReference type="AlphaFoldDB" id="A0A511N2P8"/>
<dbReference type="RefSeq" id="WP_146884501.1">
    <property type="nucleotide sequence ID" value="NZ_BJXB01000009.1"/>
</dbReference>
<gene>
    <name evidence="2" type="ORF">DC3_23260</name>
</gene>
<dbReference type="Gene3D" id="2.130.10.10">
    <property type="entry name" value="YVTN repeat-like/Quinoprotein amine dehydrogenase"/>
    <property type="match status" value="1"/>
</dbReference>
<name>A0A511N2P8_DEIC1</name>
<proteinExistence type="predicted"/>
<dbReference type="SUPFAM" id="SSF110296">
    <property type="entry name" value="Oligoxyloglucan reducing end-specific cellobiohydrolase"/>
    <property type="match status" value="1"/>
</dbReference>
<feature type="chain" id="PRO_5022097803" evidence="1">
    <location>
        <begin position="17"/>
        <end position="247"/>
    </location>
</feature>
<keyword evidence="1" id="KW-0732">Signal</keyword>
<dbReference type="InterPro" id="IPR015943">
    <property type="entry name" value="WD40/YVTN_repeat-like_dom_sf"/>
</dbReference>
<feature type="signal peptide" evidence="1">
    <location>
        <begin position="1"/>
        <end position="16"/>
    </location>
</feature>
<comment type="caution">
    <text evidence="2">The sequence shown here is derived from an EMBL/GenBank/DDBJ whole genome shotgun (WGS) entry which is preliminary data.</text>
</comment>
<evidence type="ECO:0000256" key="1">
    <source>
        <dbReference type="SAM" id="SignalP"/>
    </source>
</evidence>
<evidence type="ECO:0000313" key="3">
    <source>
        <dbReference type="Proteomes" id="UP000321306"/>
    </source>
</evidence>
<protein>
    <submittedName>
        <fullName evidence="2">S-layer protein</fullName>
    </submittedName>
</protein>
<organism evidence="2 3">
    <name type="scientific">Deinococcus cellulosilyticus (strain DSM 18568 / NBRC 106333 / KACC 11606 / 5516J-15)</name>
    <dbReference type="NCBI Taxonomy" id="1223518"/>
    <lineage>
        <taxon>Bacteria</taxon>
        <taxon>Thermotogati</taxon>
        <taxon>Deinococcota</taxon>
        <taxon>Deinococci</taxon>
        <taxon>Deinococcales</taxon>
        <taxon>Deinococcaceae</taxon>
        <taxon>Deinococcus</taxon>
    </lineage>
</organism>
<dbReference type="EMBL" id="BJXB01000009">
    <property type="protein sequence ID" value="GEM46691.1"/>
    <property type="molecule type" value="Genomic_DNA"/>
</dbReference>
<dbReference type="OrthoDB" id="66540at2"/>
<keyword evidence="3" id="KW-1185">Reference proteome</keyword>
<accession>A0A511N2P8</accession>
<dbReference type="Proteomes" id="UP000321306">
    <property type="component" value="Unassembled WGS sequence"/>
</dbReference>
<sequence length="247" mass="26964">MKHWTALLFFTSLAFASPLPSRDAHAVVWLTDGRVLVGHHDGILQSKSPFKTWRKLLQQTNLDAMNLTPLEGRLRLTGHGIFGDVSLAGTFTPLTPAGLPTMPDVHGYTRLTEKVHYALIVGLGVMKSQDAGQSWKKAPLPDDTFRLLGTPRGLTGVSDTLGLFEVQGNRTVKIPTPYPVMNVQQDTSGRYWLATAAGVFVQDGKRWKKTSGEVLLAFAVHAKDPTRIFGVTSKGEGLQVQEAPAPR</sequence>
<reference evidence="2 3" key="1">
    <citation type="submission" date="2019-07" db="EMBL/GenBank/DDBJ databases">
        <title>Whole genome shotgun sequence of Deinococcus cellulosilyticus NBRC 106333.</title>
        <authorList>
            <person name="Hosoyama A."/>
            <person name="Uohara A."/>
            <person name="Ohji S."/>
            <person name="Ichikawa N."/>
        </authorList>
    </citation>
    <scope>NUCLEOTIDE SEQUENCE [LARGE SCALE GENOMIC DNA]</scope>
    <source>
        <strain evidence="2 3">NBRC 106333</strain>
    </source>
</reference>